<dbReference type="STRING" id="218851.A0A2G5CPS0"/>
<proteinExistence type="predicted"/>
<dbReference type="Proteomes" id="UP000230069">
    <property type="component" value="Unassembled WGS sequence"/>
</dbReference>
<name>A0A2G5CPS0_AQUCA</name>
<gene>
    <name evidence="1" type="ORF">AQUCO_04200192v1</name>
</gene>
<organism evidence="1 2">
    <name type="scientific">Aquilegia coerulea</name>
    <name type="common">Rocky mountain columbine</name>
    <dbReference type="NCBI Taxonomy" id="218851"/>
    <lineage>
        <taxon>Eukaryota</taxon>
        <taxon>Viridiplantae</taxon>
        <taxon>Streptophyta</taxon>
        <taxon>Embryophyta</taxon>
        <taxon>Tracheophyta</taxon>
        <taxon>Spermatophyta</taxon>
        <taxon>Magnoliopsida</taxon>
        <taxon>Ranunculales</taxon>
        <taxon>Ranunculaceae</taxon>
        <taxon>Thalictroideae</taxon>
        <taxon>Aquilegia</taxon>
    </lineage>
</organism>
<evidence type="ECO:0000313" key="1">
    <source>
        <dbReference type="EMBL" id="PIA33258.1"/>
    </source>
</evidence>
<dbReference type="PANTHER" id="PTHR10492">
    <property type="match status" value="1"/>
</dbReference>
<dbReference type="PANTHER" id="PTHR10492:SF57">
    <property type="entry name" value="ATP-DEPENDENT DNA HELICASE"/>
    <property type="match status" value="1"/>
</dbReference>
<accession>A0A2G5CPS0</accession>
<dbReference type="AlphaFoldDB" id="A0A2G5CPS0"/>
<reference evidence="1 2" key="1">
    <citation type="submission" date="2017-09" db="EMBL/GenBank/DDBJ databases">
        <title>WGS assembly of Aquilegia coerulea Goldsmith.</title>
        <authorList>
            <person name="Hodges S."/>
            <person name="Kramer E."/>
            <person name="Nordborg M."/>
            <person name="Tomkins J."/>
            <person name="Borevitz J."/>
            <person name="Derieg N."/>
            <person name="Yan J."/>
            <person name="Mihaltcheva S."/>
            <person name="Hayes R.D."/>
            <person name="Rokhsar D."/>
        </authorList>
    </citation>
    <scope>NUCLEOTIDE SEQUENCE [LARGE SCALE GENOMIC DNA]</scope>
    <source>
        <strain evidence="2">cv. Goldsmith</strain>
    </source>
</reference>
<dbReference type="EMBL" id="KZ305059">
    <property type="protein sequence ID" value="PIA33258.1"/>
    <property type="molecule type" value="Genomic_DNA"/>
</dbReference>
<dbReference type="InParanoid" id="A0A2G5CPS0"/>
<evidence type="ECO:0000313" key="2">
    <source>
        <dbReference type="Proteomes" id="UP000230069"/>
    </source>
</evidence>
<protein>
    <submittedName>
        <fullName evidence="1">Uncharacterized protein</fullName>
    </submittedName>
</protein>
<sequence length="82" mass="9502">MYFANPNSGERFYLRLLLTVVKGPSSFESLYSVDGIEHKTYREACIARGLLEDDNEWDKCLEEAVIMKTGHQVRRLFCLILT</sequence>
<keyword evidence="2" id="KW-1185">Reference proteome</keyword>